<dbReference type="EMBL" id="BEZZ01000174">
    <property type="protein sequence ID" value="GCC27709.1"/>
    <property type="molecule type" value="Genomic_DNA"/>
</dbReference>
<reference evidence="4 5" key="1">
    <citation type="journal article" date="2018" name="Nat. Ecol. Evol.">
        <title>Shark genomes provide insights into elasmobranch evolution and the origin of vertebrates.</title>
        <authorList>
            <person name="Hara Y"/>
            <person name="Yamaguchi K"/>
            <person name="Onimaru K"/>
            <person name="Kadota M"/>
            <person name="Koyanagi M"/>
            <person name="Keeley SD"/>
            <person name="Tatsumi K"/>
            <person name="Tanaka K"/>
            <person name="Motone F"/>
            <person name="Kageyama Y"/>
            <person name="Nozu R"/>
            <person name="Adachi N"/>
            <person name="Nishimura O"/>
            <person name="Nakagawa R"/>
            <person name="Tanegashima C"/>
            <person name="Kiyatake I"/>
            <person name="Matsumoto R"/>
            <person name="Murakumo K"/>
            <person name="Nishida K"/>
            <person name="Terakita A"/>
            <person name="Kuratani S"/>
            <person name="Sato K"/>
            <person name="Hyodo S Kuraku.S."/>
        </authorList>
    </citation>
    <scope>NUCLEOTIDE SEQUENCE [LARGE SCALE GENOMIC DNA]</scope>
</reference>
<evidence type="ECO:0000313" key="4">
    <source>
        <dbReference type="EMBL" id="GCC27709.1"/>
    </source>
</evidence>
<dbReference type="GO" id="GO:0005737">
    <property type="term" value="C:cytoplasm"/>
    <property type="evidence" value="ECO:0007669"/>
    <property type="project" value="InterPro"/>
</dbReference>
<dbReference type="AlphaFoldDB" id="A0A401SBD9"/>
<dbReference type="OMA" id="CHTPVAE"/>
<name>A0A401SBD9_CHIPU</name>
<organism evidence="4 5">
    <name type="scientific">Chiloscyllium punctatum</name>
    <name type="common">Brownbanded bambooshark</name>
    <name type="synonym">Hemiscyllium punctatum</name>
    <dbReference type="NCBI Taxonomy" id="137246"/>
    <lineage>
        <taxon>Eukaryota</taxon>
        <taxon>Metazoa</taxon>
        <taxon>Chordata</taxon>
        <taxon>Craniata</taxon>
        <taxon>Vertebrata</taxon>
        <taxon>Chondrichthyes</taxon>
        <taxon>Elasmobranchii</taxon>
        <taxon>Galeomorphii</taxon>
        <taxon>Galeoidea</taxon>
        <taxon>Orectolobiformes</taxon>
        <taxon>Hemiscylliidae</taxon>
        <taxon>Chiloscyllium</taxon>
    </lineage>
</organism>
<proteinExistence type="inferred from homology"/>
<feature type="region of interest" description="Disordered" evidence="3">
    <location>
        <begin position="1"/>
        <end position="47"/>
    </location>
</feature>
<protein>
    <recommendedName>
        <fullName evidence="2">Dysbindin domain-containing protein 1</fullName>
    </recommendedName>
</protein>
<gene>
    <name evidence="4" type="ORF">chiPu_0006135</name>
</gene>
<dbReference type="Proteomes" id="UP000287033">
    <property type="component" value="Unassembled WGS sequence"/>
</dbReference>
<dbReference type="PANTHER" id="PTHR16294:SF4">
    <property type="entry name" value="DYSBINDIN DOMAIN-CONTAINING PROTEIN 1"/>
    <property type="match status" value="1"/>
</dbReference>
<dbReference type="PANTHER" id="PTHR16294">
    <property type="entry name" value="DYSTROBREVIN BINDING PROTEIN 1 DYSBINDIN"/>
    <property type="match status" value="1"/>
</dbReference>
<feature type="compositionally biased region" description="Acidic residues" evidence="3">
    <location>
        <begin position="88"/>
        <end position="98"/>
    </location>
</feature>
<dbReference type="OrthoDB" id="9891754at2759"/>
<feature type="compositionally biased region" description="Basic and acidic residues" evidence="3">
    <location>
        <begin position="131"/>
        <end position="144"/>
    </location>
</feature>
<comment type="similarity">
    <text evidence="1">Belongs to the dysbindin family.</text>
</comment>
<evidence type="ECO:0000256" key="1">
    <source>
        <dbReference type="ARBA" id="ARBA00008686"/>
    </source>
</evidence>
<evidence type="ECO:0000256" key="3">
    <source>
        <dbReference type="SAM" id="MobiDB-lite"/>
    </source>
</evidence>
<dbReference type="Pfam" id="PF04440">
    <property type="entry name" value="Dysbindin"/>
    <property type="match status" value="1"/>
</dbReference>
<feature type="region of interest" description="Disordered" evidence="3">
    <location>
        <begin position="88"/>
        <end position="164"/>
    </location>
</feature>
<dbReference type="STRING" id="137246.A0A401SBD9"/>
<keyword evidence="5" id="KW-1185">Reference proteome</keyword>
<sequence length="164" mass="18210">MEKQGGAVAQGEFDKGKQSPKKPKGQEESANSESHIVAAEEEDGIPISTSGLLQVVERRQPLSSVSSLEVHFDLMDLTELTDMSDQELAEVFADSDDENPSRDSSTELNQPLMYPIISCGTHLKSPSWTRAKSEQSKDRKHPSDPDVPLEMSDHFHTIETHKKH</sequence>
<evidence type="ECO:0000313" key="5">
    <source>
        <dbReference type="Proteomes" id="UP000287033"/>
    </source>
</evidence>
<accession>A0A401SBD9</accession>
<comment type="caution">
    <text evidence="4">The sequence shown here is derived from an EMBL/GenBank/DDBJ whole genome shotgun (WGS) entry which is preliminary data.</text>
</comment>
<feature type="compositionally biased region" description="Basic and acidic residues" evidence="3">
    <location>
        <begin position="151"/>
        <end position="164"/>
    </location>
</feature>
<dbReference type="InterPro" id="IPR007531">
    <property type="entry name" value="Dysbindin"/>
</dbReference>
<evidence type="ECO:0000256" key="2">
    <source>
        <dbReference type="ARBA" id="ARBA00040078"/>
    </source>
</evidence>